<accession>A0A6P6Y1B6</accession>
<feature type="compositionally biased region" description="Low complexity" evidence="6">
    <location>
        <begin position="2269"/>
        <end position="2278"/>
    </location>
</feature>
<feature type="compositionally biased region" description="Polar residues" evidence="6">
    <location>
        <begin position="433"/>
        <end position="451"/>
    </location>
</feature>
<feature type="region of interest" description="Disordered" evidence="6">
    <location>
        <begin position="560"/>
        <end position="745"/>
    </location>
</feature>
<feature type="compositionally biased region" description="Polar residues" evidence="6">
    <location>
        <begin position="658"/>
        <end position="667"/>
    </location>
</feature>
<proteinExistence type="inferred from homology"/>
<feature type="compositionally biased region" description="Polar residues" evidence="6">
    <location>
        <begin position="481"/>
        <end position="491"/>
    </location>
</feature>
<dbReference type="Proteomes" id="UP000515146">
    <property type="component" value="Unplaced"/>
</dbReference>
<keyword evidence="8" id="KW-1185">Reference proteome</keyword>
<feature type="compositionally biased region" description="Low complexity" evidence="6">
    <location>
        <begin position="609"/>
        <end position="618"/>
    </location>
</feature>
<feature type="compositionally biased region" description="Polar residues" evidence="6">
    <location>
        <begin position="730"/>
        <end position="739"/>
    </location>
</feature>
<comment type="similarity">
    <text evidence="2">Belongs to the vir family.</text>
</comment>
<feature type="region of interest" description="Disordered" evidence="6">
    <location>
        <begin position="755"/>
        <end position="774"/>
    </location>
</feature>
<dbReference type="GO" id="GO:0003723">
    <property type="term" value="F:RNA binding"/>
    <property type="evidence" value="ECO:0007669"/>
    <property type="project" value="TreeGrafter"/>
</dbReference>
<feature type="region of interest" description="Disordered" evidence="6">
    <location>
        <begin position="210"/>
        <end position="289"/>
    </location>
</feature>
<name>A0A6P6Y1B6_DERPT</name>
<dbReference type="GO" id="GO:0036396">
    <property type="term" value="C:RNA N6-methyladenosine methyltransferase complex"/>
    <property type="evidence" value="ECO:0007669"/>
    <property type="project" value="TreeGrafter"/>
</dbReference>
<feature type="compositionally biased region" description="Basic residues" evidence="6">
    <location>
        <begin position="508"/>
        <end position="517"/>
    </location>
</feature>
<evidence type="ECO:0000313" key="8">
    <source>
        <dbReference type="Proteomes" id="UP000515146"/>
    </source>
</evidence>
<feature type="compositionally biased region" description="Basic and acidic residues" evidence="6">
    <location>
        <begin position="494"/>
        <end position="507"/>
    </location>
</feature>
<evidence type="ECO:0000256" key="2">
    <source>
        <dbReference type="ARBA" id="ARBA00008371"/>
    </source>
</evidence>
<dbReference type="Pfam" id="PF15912">
    <property type="entry name" value="VIR_N"/>
    <property type="match status" value="1"/>
</dbReference>
<feature type="region of interest" description="Disordered" evidence="6">
    <location>
        <begin position="356"/>
        <end position="548"/>
    </location>
</feature>
<feature type="compositionally biased region" description="Acidic residues" evidence="6">
    <location>
        <begin position="305"/>
        <end position="315"/>
    </location>
</feature>
<comment type="subcellular location">
    <subcellularLocation>
        <location evidence="1">Nucleus</location>
    </subcellularLocation>
</comment>
<evidence type="ECO:0000259" key="7">
    <source>
        <dbReference type="Pfam" id="PF15912"/>
    </source>
</evidence>
<feature type="compositionally biased region" description="Polar residues" evidence="6">
    <location>
        <begin position="560"/>
        <end position="589"/>
    </location>
</feature>
<dbReference type="GO" id="GO:0008380">
    <property type="term" value="P:RNA splicing"/>
    <property type="evidence" value="ECO:0007669"/>
    <property type="project" value="UniProtKB-KW"/>
</dbReference>
<evidence type="ECO:0000256" key="6">
    <source>
        <dbReference type="SAM" id="MobiDB-lite"/>
    </source>
</evidence>
<evidence type="ECO:0000313" key="10">
    <source>
        <dbReference type="RefSeq" id="XP_027199308.1"/>
    </source>
</evidence>
<evidence type="ECO:0000256" key="4">
    <source>
        <dbReference type="ARBA" id="ARBA00023187"/>
    </source>
</evidence>
<feature type="compositionally biased region" description="Basic residues" evidence="6">
    <location>
        <begin position="390"/>
        <end position="400"/>
    </location>
</feature>
<sequence>MNIEQSSGSNIDYGNINTNDPASKILFLDTFSSANLDNDFEDINNKKEPNVGLVQFICPVIIHEIRIIPLSTLVSAESLRRVHLGATIPSSFDIHFYVNELTAKESSTFLDIGCFSYKEHENHIFKPNVSVATDGLFLRGHFESVTLVVLGEVTNLSSLITKESTASRISNDINIDNDEDSRASYFDGCIVDIKEPDDTQDYIETEVGKLIGDSLPPNKDDSVSLTTSAKSQHPVQDVHSLSPSPENVARILSPSPSRHHYGTHNRDLSATPPQSLSFKSHSNSSRENQLRITIGKKSLSHKDYVDDEDDDDDVHSDDRKKYRPPSSKSSASSISPSSNSYSLKSRIAYSSSSIANKNSYSKSGSISNRRYRSSVERERSDELNSTPSSSHHRHHHHHYRNERYNNSPSTYGKYYSSQRDFHQHSKRSREHSPSATNALSSRPSKYRSSVNKYAHDSYRSRSNSKDVDSDHEHQQHRLSPYGTNINHSRSNLNRHHEIDNYYTDDYRRHRQQPRHRSISLEKQDRGNNLNSRSNLHRNRGNSRDMDKCSHTIDSCLTRTRNNVSGSYKDSYSDNNSRDLISPKSSSNKYRSYHHLSDRVRSRSKDRSRSLSPLTVSSSKRNKRDHSEHLGKSSHYRRDSNSCDRNDSIDSPDLKKSRYSTPRSVNIASPSCDSGSSPISVASQHNEGTHYNNDNDQDNRPTSSKADIESIASPVSPTDDDSTMNLIGLKDSQTSPSPLANISPHSSISNISLDQLDCDSKTTNPEISNDNIGNDVDKDSEIGLKNVDGDKEICKNENNCDDKSNVLKNDVSKELFEPLSGSDMDDDFDDNFEQISTSSDVDADNLEDDQNGEKTCNAKAELEIISSDEEYDTDLNAALASEKVEYAKNYLDTTGVGSKYDDDIDNELDLNKNLFDPLAANQLSVLKFPFNTNKMTTYIDLKLFRSIIEFMHENFSILYSSHEEQNRRILIQEEWVINVEKLATDIMKLTCPIYYSFNEDLENVSGTSEQDFENLIPILISIAKDGLDFDLALAQKNTYRVRHIKAGIKLLIALFSSFDIRSSSSITENDNAILFKRLLEENLPYHLLKLYEKPFMTLPLRLLILNGLIVICDHAEGVDYLCHRKFQWTNDLDQNVNDENNDQKMPSIDVLNLKDATCYQYILSLIIKRQNSRLPSVFEELLNKIHLYELFETFSVFSENVLDINEGGNHSWCNMTTDKIDLLPAMLSRMINYFEIISNRIHRPLRFLPYICQYEIKTTVNASIPLLLLSTSNSRPPDVPNTDQFDYIHDRFQCKQTYCSSSKIGFNAQKSFYRFFKHFNLFDSLIRLLKFLKTTDHTCNAHQKFICDKILTLLDIITSHQQGLKFLLEDSSNIHKVNAIHSILTDFASTHNQCSQRFVDFGIKFITRLYTFNLVDKILYNIYLFQRENLKKSVTKNKLVDPSKNSDVIDSLLRLFMMIHFKKAMFRDIVVSILTLEHNFDAVHSFIIPITSQFDPNSPHFLNEKKLNLDSTSFIYATRIAIACVQYLPEKNLLHFYETYGKSLLKNSENVQNYVQNSLIKLHRSDIFQSHVLKYSMLMNWISPLKNDNFNSHDELTLRKFVTILKKHHDVFQEKIQTIENFYDRVFFIEPELVTAIKILVALCDPNANHMKNNDPDMQLKYKHALVSCYCFDCTTYLMTLLEAVVETCERPSHRTFANTFSDSYINLFVKNLKINQSNQPSHHQQHKTHSLQQFNNSILNQGSLVIEFIRPSVRFLQLILNYLTQSYGHNFNDSTPIPVLLKLYNILSYFSSYTNDIKLESNTKQSAQFIQQQIIDIIISVYTAVHLEHSESEESLRKSVWTKMLKHVFEFISLAPKYFVSGLEILSKILPTPLPLMMNKTLNDGDISFIINYRKLWSAHLHCLNDDLENMFNYLILSNCLPLQKLLRVVCYKMCDLSAPTVLTISKTITEFLVHTLCDIIESKSQSPIDESLIKYHSDNCGKIIDFILDLFSSSLSFRIGILNAFCCFATSSDVAHRDSKFLKLFHRMFFYLNRKKFVRNFTISSKVFVTEILSDTESPNDDDFLSLFRYFFDTEDNTILTLKTFKFSDKLSSKFFMACSQSLNKYFADRKVYVIDNRQSDNLEVIDISKKGPTNEEDEMVDGCKSVPLNNEIIYGHQFSQLSVDCRMPEQWQSLIENQTNHLSIAESGMRKIDFLVLAKKYLKLDCDGLLKILNNYHSPIVELPEAPEKSSEDSVTKLIAINPQPKRTTIRGRVRQYGHRGDPFRSRPPNTSRPPSMHVDDFVAMEQRSDPLVISNKNRSNHLISHHNSNVLPAHSSNSSTISYCGKHSDYVRKKNFNSHSSSPYHANYSNSIKMNNNNNNNNN</sequence>
<feature type="region of interest" description="Disordered" evidence="6">
    <location>
        <begin position="2258"/>
        <end position="2280"/>
    </location>
</feature>
<feature type="compositionally biased region" description="Polar residues" evidence="6">
    <location>
        <begin position="760"/>
        <end position="771"/>
    </location>
</feature>
<gene>
    <name evidence="9 10" type="primary">LOC113793465</name>
</gene>
<keyword evidence="3" id="KW-0507">mRNA processing</keyword>
<protein>
    <submittedName>
        <fullName evidence="9 10">Uncharacterized protein LOC113793465 isoform X1</fullName>
    </submittedName>
</protein>
<feature type="compositionally biased region" description="Low complexity" evidence="6">
    <location>
        <begin position="668"/>
        <end position="679"/>
    </location>
</feature>
<dbReference type="InterPro" id="IPR026736">
    <property type="entry name" value="Virilizer"/>
</dbReference>
<dbReference type="KEGG" id="dpte:113793465"/>
<feature type="region of interest" description="Disordered" evidence="6">
    <location>
        <begin position="302"/>
        <end position="342"/>
    </location>
</feature>
<keyword evidence="4" id="KW-0508">mRNA splicing</keyword>
<feature type="compositionally biased region" description="Polar residues" evidence="6">
    <location>
        <begin position="271"/>
        <end position="289"/>
    </location>
</feature>
<feature type="compositionally biased region" description="Basic and acidic residues" evidence="6">
    <location>
        <begin position="594"/>
        <end position="608"/>
    </location>
</feature>
<dbReference type="OrthoDB" id="6427812at2759"/>
<evidence type="ECO:0000256" key="1">
    <source>
        <dbReference type="ARBA" id="ARBA00004123"/>
    </source>
</evidence>
<reference evidence="9 10" key="1">
    <citation type="submission" date="2025-04" db="UniProtKB">
        <authorList>
            <consortium name="RefSeq"/>
        </authorList>
    </citation>
    <scope>IDENTIFICATION</scope>
    <source>
        <strain evidence="9 10">Airmid</strain>
    </source>
</reference>
<dbReference type="RefSeq" id="XP_027199307.1">
    <property type="nucleotide sequence ID" value="XM_027343506.1"/>
</dbReference>
<feature type="compositionally biased region" description="Basic and acidic residues" evidence="6">
    <location>
        <begin position="453"/>
        <end position="475"/>
    </location>
</feature>
<feature type="compositionally biased region" description="Basic and acidic residues" evidence="6">
    <location>
        <begin position="624"/>
        <end position="655"/>
    </location>
</feature>
<feature type="compositionally biased region" description="Low complexity" evidence="6">
    <location>
        <begin position="326"/>
        <end position="342"/>
    </location>
</feature>
<feature type="region of interest" description="Disordered" evidence="6">
    <location>
        <begin position="2337"/>
        <end position="2366"/>
    </location>
</feature>
<feature type="compositionally biased region" description="Polar residues" evidence="6">
    <location>
        <begin position="223"/>
        <end position="245"/>
    </location>
</feature>
<evidence type="ECO:0000313" key="9">
    <source>
        <dbReference type="RefSeq" id="XP_027199307.1"/>
    </source>
</evidence>
<dbReference type="PANTHER" id="PTHR23185:SF0">
    <property type="entry name" value="PROTEIN VIRILIZER HOMOLOG"/>
    <property type="match status" value="1"/>
</dbReference>
<dbReference type="InterPro" id="IPR031801">
    <property type="entry name" value="VIR_N"/>
</dbReference>
<evidence type="ECO:0000256" key="3">
    <source>
        <dbReference type="ARBA" id="ARBA00022664"/>
    </source>
</evidence>
<dbReference type="RefSeq" id="XP_027199308.1">
    <property type="nucleotide sequence ID" value="XM_027343507.1"/>
</dbReference>
<organism evidence="8 9">
    <name type="scientific">Dermatophagoides pteronyssinus</name>
    <name type="common">European house dust mite</name>
    <dbReference type="NCBI Taxonomy" id="6956"/>
    <lineage>
        <taxon>Eukaryota</taxon>
        <taxon>Metazoa</taxon>
        <taxon>Ecdysozoa</taxon>
        <taxon>Arthropoda</taxon>
        <taxon>Chelicerata</taxon>
        <taxon>Arachnida</taxon>
        <taxon>Acari</taxon>
        <taxon>Acariformes</taxon>
        <taxon>Sarcoptiformes</taxon>
        <taxon>Astigmata</taxon>
        <taxon>Psoroptidia</taxon>
        <taxon>Analgoidea</taxon>
        <taxon>Pyroglyphidae</taxon>
        <taxon>Dermatophagoidinae</taxon>
        <taxon>Dermatophagoides</taxon>
    </lineage>
</organism>
<dbReference type="PANTHER" id="PTHR23185">
    <property type="entry name" value="PROTEIN VIRILIZER HOMOLOG"/>
    <property type="match status" value="1"/>
</dbReference>
<feature type="compositionally biased region" description="Polar residues" evidence="6">
    <location>
        <begin position="680"/>
        <end position="704"/>
    </location>
</feature>
<keyword evidence="5" id="KW-0539">Nucleus</keyword>
<feature type="compositionally biased region" description="Basic and acidic residues" evidence="6">
    <location>
        <begin position="373"/>
        <end position="382"/>
    </location>
</feature>
<dbReference type="GO" id="GO:0006397">
    <property type="term" value="P:mRNA processing"/>
    <property type="evidence" value="ECO:0007669"/>
    <property type="project" value="UniProtKB-KW"/>
</dbReference>
<feature type="domain" description="Virilizer N-terminal" evidence="7">
    <location>
        <begin position="23"/>
        <end position="157"/>
    </location>
</feature>
<dbReference type="GO" id="GO:0005634">
    <property type="term" value="C:nucleus"/>
    <property type="evidence" value="ECO:0007669"/>
    <property type="project" value="UniProtKB-SubCell"/>
</dbReference>
<evidence type="ECO:0000256" key="5">
    <source>
        <dbReference type="ARBA" id="ARBA00023242"/>
    </source>
</evidence>
<dbReference type="OMA" id="HEIRIVP"/>
<feature type="compositionally biased region" description="Polar residues" evidence="6">
    <location>
        <begin position="2340"/>
        <end position="2357"/>
    </location>
</feature>
<dbReference type="GeneID" id="113793465"/>